<dbReference type="InterPro" id="IPR024551">
    <property type="entry name" value="AspAT_Ic"/>
</dbReference>
<dbReference type="InterPro" id="IPR015421">
    <property type="entry name" value="PyrdxlP-dep_Trfase_major"/>
</dbReference>
<dbReference type="GO" id="GO:0008483">
    <property type="term" value="F:transaminase activity"/>
    <property type="evidence" value="ECO:0007669"/>
    <property type="project" value="UniProtKB-KW"/>
</dbReference>
<keyword evidence="2" id="KW-0808">Transferase</keyword>
<dbReference type="Gene3D" id="3.90.1150.10">
    <property type="entry name" value="Aspartate Aminotransferase, domain 1"/>
    <property type="match status" value="1"/>
</dbReference>
<dbReference type="CDD" id="cd00609">
    <property type="entry name" value="AAT_like"/>
    <property type="match status" value="1"/>
</dbReference>
<dbReference type="Gene3D" id="3.40.640.10">
    <property type="entry name" value="Type I PLP-dependent aspartate aminotransferase-like (Major domain)"/>
    <property type="match status" value="1"/>
</dbReference>
<dbReference type="PANTHER" id="PTHR43799:SF1">
    <property type="entry name" value="ASPARTATE AMINOTRANSFERASE"/>
    <property type="match status" value="1"/>
</dbReference>
<organism evidence="2 3">
    <name type="scientific">Pseudolysinimonas kribbensis</name>
    <dbReference type="NCBI Taxonomy" id="433641"/>
    <lineage>
        <taxon>Bacteria</taxon>
        <taxon>Bacillati</taxon>
        <taxon>Actinomycetota</taxon>
        <taxon>Actinomycetes</taxon>
        <taxon>Micrococcales</taxon>
        <taxon>Microbacteriaceae</taxon>
        <taxon>Pseudolysinimonas</taxon>
    </lineage>
</organism>
<reference evidence="3" key="2">
    <citation type="journal article" date="2019" name="Int. J. Syst. Evol. Microbiol.">
        <title>The Global Catalogue of Microorganisms (GCM) 10K type strain sequencing project: providing services to taxonomists for standard genome sequencing and annotation.</title>
        <authorList>
            <consortium name="The Broad Institute Genomics Platform"/>
            <consortium name="The Broad Institute Genome Sequencing Center for Infectious Disease"/>
            <person name="Wu L."/>
            <person name="Ma J."/>
        </authorList>
    </citation>
    <scope>NUCLEOTIDE SEQUENCE [LARGE SCALE GENOMIC DNA]</scope>
    <source>
        <strain evidence="3">NBRC 108894</strain>
    </source>
</reference>
<dbReference type="EMBL" id="BSVB01000001">
    <property type="protein sequence ID" value="GMA93227.1"/>
    <property type="molecule type" value="Genomic_DNA"/>
</dbReference>
<proteinExistence type="predicted"/>
<dbReference type="EMBL" id="BSVB01000001">
    <property type="protein sequence ID" value="GMA97135.1"/>
    <property type="molecule type" value="Genomic_DNA"/>
</dbReference>
<keyword evidence="3" id="KW-1185">Reference proteome</keyword>
<dbReference type="Pfam" id="PF12897">
    <property type="entry name" value="Asp_aminotransf"/>
    <property type="match status" value="1"/>
</dbReference>
<comment type="caution">
    <text evidence="2">The sequence shown here is derived from an EMBL/GenBank/DDBJ whole genome shotgun (WGS) entry which is preliminary data.</text>
</comment>
<keyword evidence="2" id="KW-0032">Aminotransferase</keyword>
<accession>A0ABQ6KF53</accession>
<evidence type="ECO:0000313" key="1">
    <source>
        <dbReference type="EMBL" id="GMA93227.1"/>
    </source>
</evidence>
<dbReference type="Proteomes" id="UP001157034">
    <property type="component" value="Unassembled WGS sequence"/>
</dbReference>
<dbReference type="InterPro" id="IPR015422">
    <property type="entry name" value="PyrdxlP-dep_Trfase_small"/>
</dbReference>
<dbReference type="RefSeq" id="WP_284251931.1">
    <property type="nucleotide sequence ID" value="NZ_BAAAQO010000004.1"/>
</dbReference>
<name>A0ABQ6KF53_9MICO</name>
<evidence type="ECO:0000313" key="2">
    <source>
        <dbReference type="EMBL" id="GMA97135.1"/>
    </source>
</evidence>
<evidence type="ECO:0000313" key="3">
    <source>
        <dbReference type="Proteomes" id="UP001157034"/>
    </source>
</evidence>
<reference evidence="2" key="3">
    <citation type="submission" date="2023-02" db="EMBL/GenBank/DDBJ databases">
        <authorList>
            <person name="Sun Q."/>
            <person name="Mori K."/>
        </authorList>
    </citation>
    <scope>NUCLEOTIDE SEQUENCE</scope>
    <source>
        <strain evidence="2">NBRC 108894</strain>
    </source>
</reference>
<sequence length="412" mass="44035">MPTTSARAAYEALVARGLKLDLTRGKPSPAQLELAAPLLAMDLSHDYRAADGTDVRNYGGDTGLPELRAIFGDLLHIPVEQLLALGNASLAVMHDTIVHALLHGVPGGNVPWRDDDVAFLCPSPGYDRHFSITEAFGIRMIPVPFDEDGRLPLDVIAEHLKDPAVRGMWCVPMFANPGGEVYDEETVRALVSLPAAAPDFRLFWDNAYSVHVLTDEFPPVIDVLGLAADAGNPDRVFVFASTSKITMAGSGVAFFGSSPTNVAWYRKHASVQTIGPDKVNQLRHARHLQDADGVRALMQRHRAIIQPKFAAVERILQERLGTPGSGGVARWTTPAGGYFVALTGPAGTATRAVDLARDAGIAITPAGAAFPYGEDPDDAVIRIAPTFPALDEVEAAVDGLCTCLLLAIEERA</sequence>
<gene>
    <name evidence="1" type="ORF">GCM10025881_00510</name>
    <name evidence="2" type="ORF">GCM10025881_39590</name>
</gene>
<dbReference type="InterPro" id="IPR015424">
    <property type="entry name" value="PyrdxlP-dep_Trfase"/>
</dbReference>
<reference evidence="2" key="1">
    <citation type="journal article" date="2014" name="Int. J. Syst. Evol. Microbiol.">
        <title>Complete genome of a new Firmicutes species belonging to the dominant human colonic microbiota ('Ruminococcus bicirculans') reveals two chromosomes and a selective capacity to utilize plant glucans.</title>
        <authorList>
            <consortium name="NISC Comparative Sequencing Program"/>
            <person name="Wegmann U."/>
            <person name="Louis P."/>
            <person name="Goesmann A."/>
            <person name="Henrissat B."/>
            <person name="Duncan S.H."/>
            <person name="Flint H.J."/>
        </authorList>
    </citation>
    <scope>NUCLEOTIDE SEQUENCE</scope>
    <source>
        <strain evidence="2">NBRC 108894</strain>
    </source>
</reference>
<dbReference type="PANTHER" id="PTHR43799">
    <property type="entry name" value="AMINOTRANSFERASE, PUTATIVE-RELATED"/>
    <property type="match status" value="1"/>
</dbReference>
<protein>
    <submittedName>
        <fullName evidence="2">Aminotransferase</fullName>
    </submittedName>
</protein>
<dbReference type="SUPFAM" id="SSF53383">
    <property type="entry name" value="PLP-dependent transferases"/>
    <property type="match status" value="1"/>
</dbReference>